<feature type="transmembrane region" description="Helical" evidence="1">
    <location>
        <begin position="6"/>
        <end position="30"/>
    </location>
</feature>
<evidence type="ECO:0000313" key="3">
    <source>
        <dbReference type="Proteomes" id="UP000204502"/>
    </source>
</evidence>
<dbReference type="RefSeq" id="YP_009274858.1">
    <property type="nucleotide sequence ID" value="NC_030920.1"/>
</dbReference>
<keyword evidence="3" id="KW-1185">Reference proteome</keyword>
<evidence type="ECO:0000313" key="2">
    <source>
        <dbReference type="EMBL" id="AMB18734.1"/>
    </source>
</evidence>
<feature type="transmembrane region" description="Helical" evidence="1">
    <location>
        <begin position="37"/>
        <end position="58"/>
    </location>
</feature>
<organism evidence="2 3">
    <name type="scientific">Bacillus phage Eldridge</name>
    <dbReference type="NCBI Taxonomy" id="1776293"/>
    <lineage>
        <taxon>Viruses</taxon>
        <taxon>Duplodnaviria</taxon>
        <taxon>Heunggongvirae</taxon>
        <taxon>Uroviricota</taxon>
        <taxon>Caudoviricetes</taxon>
        <taxon>Herelleviridae</taxon>
        <taxon>Bastillevirinae</taxon>
        <taxon>Eldridgevirus</taxon>
        <taxon>Eldridgevirus eldridge</taxon>
    </lineage>
</organism>
<protein>
    <submittedName>
        <fullName evidence="2">Uncharacterized protein</fullName>
    </submittedName>
</protein>
<evidence type="ECO:0000256" key="1">
    <source>
        <dbReference type="SAM" id="Phobius"/>
    </source>
</evidence>
<dbReference type="GeneID" id="28801813"/>
<dbReference type="EMBL" id="KU253712">
    <property type="protein sequence ID" value="AMB18734.1"/>
    <property type="molecule type" value="Genomic_DNA"/>
</dbReference>
<sequence>MFLEALMYTGFIILLVAIGVVVAIGVMLIFKSFGLAIGILAAVILLFLLILFALWTQYN</sequence>
<gene>
    <name evidence="2" type="ORF">Eldridge_0154</name>
</gene>
<keyword evidence="1" id="KW-0472">Membrane</keyword>
<dbReference type="Proteomes" id="UP000204502">
    <property type="component" value="Segment"/>
</dbReference>
<proteinExistence type="predicted"/>
<reference evidence="2 3" key="1">
    <citation type="journal article" date="2016" name="Genome Announc.">
        <title>Complete Genome Sequence of Bacillus megaterium Bacteriophage Eldridge.</title>
        <authorList>
            <person name="Reveille A.M."/>
            <person name="Eldridge K.A."/>
            <person name="Temple L.M."/>
        </authorList>
    </citation>
    <scope>NUCLEOTIDE SEQUENCE [LARGE SCALE GENOMIC DNA]</scope>
</reference>
<keyword evidence="1" id="KW-0812">Transmembrane</keyword>
<keyword evidence="1" id="KW-1133">Transmembrane helix</keyword>
<accession>A0A0Y0AHX9</accession>
<name>A0A0Y0AHX9_9CAUD</name>
<dbReference type="KEGG" id="vg:28801813"/>